<organism evidence="8 9">
    <name type="scientific">Clostridium algifaecis</name>
    <dbReference type="NCBI Taxonomy" id="1472040"/>
    <lineage>
        <taxon>Bacteria</taxon>
        <taxon>Bacillati</taxon>
        <taxon>Bacillota</taxon>
        <taxon>Clostridia</taxon>
        <taxon>Eubacteriales</taxon>
        <taxon>Clostridiaceae</taxon>
        <taxon>Clostridium</taxon>
    </lineage>
</organism>
<dbReference type="EMBL" id="JAGGLM010000001">
    <property type="protein sequence ID" value="MBP2031347.1"/>
    <property type="molecule type" value="Genomic_DNA"/>
</dbReference>
<evidence type="ECO:0000256" key="4">
    <source>
        <dbReference type="ARBA" id="ARBA00022989"/>
    </source>
</evidence>
<proteinExistence type="predicted"/>
<dbReference type="Proteomes" id="UP001519307">
    <property type="component" value="Unassembled WGS sequence"/>
</dbReference>
<dbReference type="PANTHER" id="PTHR23508">
    <property type="entry name" value="CARBOXYLIC ACID TRANSPORTER PROTEIN HOMOLOG"/>
    <property type="match status" value="1"/>
</dbReference>
<feature type="transmembrane region" description="Helical" evidence="6">
    <location>
        <begin position="262"/>
        <end position="280"/>
    </location>
</feature>
<dbReference type="InterPro" id="IPR020846">
    <property type="entry name" value="MFS_dom"/>
</dbReference>
<feature type="transmembrane region" description="Helical" evidence="6">
    <location>
        <begin position="55"/>
        <end position="74"/>
    </location>
</feature>
<name>A0ABS4KMT2_9CLOT</name>
<keyword evidence="5 6" id="KW-0472">Membrane</keyword>
<feature type="transmembrane region" description="Helical" evidence="6">
    <location>
        <begin position="21"/>
        <end position="43"/>
    </location>
</feature>
<sequence length="415" mass="44971">MNTQSNPVIAKSYQNKVLASSILGFAVEMIDIMILSFVLTSIIKDFHISSAYGGLVSSITNLGMLLGGVVFGVLADKKGRVHVFTYTILIFAVATGLIAFSTNIYMLYALRFIAGIGAGGEYAIGMSLVAEAFPKEKHGRMTSYVGIGGQVGSIVAAIAAAIIFPIFGWRVLFLIGIIPVILAFVVRRHLDESPVWLASKNKHKGEENKVSLKELFSTPKTTVTTISLIIMATVQIAGYFGLMNWLPSILQKRLGLSVTGSSLWMISTIVGMSLGMLLFGRIMDKFGAKVSYAIFLACSAASVFLYIYASNSIEMLIGGIIVGFFANGMFSGYGALISNLYPTEIRSTANNTIFNIGRAVGGFSPFAIGFFLDHYSLTIAMLFLSILYVISFITILRLKITKKSEIDSEYKIKEA</sequence>
<comment type="subcellular location">
    <subcellularLocation>
        <location evidence="1">Cell membrane</location>
        <topology evidence="1">Multi-pass membrane protein</topology>
    </subcellularLocation>
</comment>
<dbReference type="PROSITE" id="PS50850">
    <property type="entry name" value="MFS"/>
    <property type="match status" value="1"/>
</dbReference>
<accession>A0ABS4KMT2</accession>
<feature type="transmembrane region" description="Helical" evidence="6">
    <location>
        <begin position="353"/>
        <end position="372"/>
    </location>
</feature>
<evidence type="ECO:0000256" key="2">
    <source>
        <dbReference type="ARBA" id="ARBA00022448"/>
    </source>
</evidence>
<feature type="domain" description="Major facilitator superfamily (MFS) profile" evidence="7">
    <location>
        <begin position="17"/>
        <end position="403"/>
    </location>
</feature>
<evidence type="ECO:0000259" key="7">
    <source>
        <dbReference type="PROSITE" id="PS50850"/>
    </source>
</evidence>
<dbReference type="Gene3D" id="1.20.1250.20">
    <property type="entry name" value="MFS general substrate transporter like domains"/>
    <property type="match status" value="2"/>
</dbReference>
<feature type="transmembrane region" description="Helical" evidence="6">
    <location>
        <begin position="81"/>
        <end position="102"/>
    </location>
</feature>
<keyword evidence="2" id="KW-0813">Transport</keyword>
<evidence type="ECO:0000256" key="5">
    <source>
        <dbReference type="ARBA" id="ARBA00023136"/>
    </source>
</evidence>
<protein>
    <submittedName>
        <fullName evidence="8">MFS family permease</fullName>
    </submittedName>
</protein>
<keyword evidence="4 6" id="KW-1133">Transmembrane helix</keyword>
<dbReference type="Pfam" id="PF07690">
    <property type="entry name" value="MFS_1"/>
    <property type="match status" value="1"/>
</dbReference>
<feature type="transmembrane region" description="Helical" evidence="6">
    <location>
        <begin position="292"/>
        <end position="309"/>
    </location>
</feature>
<comment type="caution">
    <text evidence="8">The sequence shown here is derived from an EMBL/GenBank/DDBJ whole genome shotgun (WGS) entry which is preliminary data.</text>
</comment>
<gene>
    <name evidence="8" type="ORF">J2Z42_000012</name>
</gene>
<feature type="transmembrane region" description="Helical" evidence="6">
    <location>
        <begin position="223"/>
        <end position="242"/>
    </location>
</feature>
<evidence type="ECO:0000256" key="1">
    <source>
        <dbReference type="ARBA" id="ARBA00004651"/>
    </source>
</evidence>
<evidence type="ECO:0000256" key="3">
    <source>
        <dbReference type="ARBA" id="ARBA00022692"/>
    </source>
</evidence>
<keyword evidence="9" id="KW-1185">Reference proteome</keyword>
<evidence type="ECO:0000256" key="6">
    <source>
        <dbReference type="SAM" id="Phobius"/>
    </source>
</evidence>
<feature type="transmembrane region" description="Helical" evidence="6">
    <location>
        <begin position="378"/>
        <end position="398"/>
    </location>
</feature>
<dbReference type="InterPro" id="IPR036259">
    <property type="entry name" value="MFS_trans_sf"/>
</dbReference>
<reference evidence="8 9" key="1">
    <citation type="submission" date="2021-03" db="EMBL/GenBank/DDBJ databases">
        <title>Genomic Encyclopedia of Type Strains, Phase IV (KMG-IV): sequencing the most valuable type-strain genomes for metagenomic binning, comparative biology and taxonomic classification.</title>
        <authorList>
            <person name="Goeker M."/>
        </authorList>
    </citation>
    <scope>NUCLEOTIDE SEQUENCE [LARGE SCALE GENOMIC DNA]</scope>
    <source>
        <strain evidence="8 9">DSM 28783</strain>
    </source>
</reference>
<dbReference type="InterPro" id="IPR011701">
    <property type="entry name" value="MFS"/>
</dbReference>
<dbReference type="SUPFAM" id="SSF103473">
    <property type="entry name" value="MFS general substrate transporter"/>
    <property type="match status" value="1"/>
</dbReference>
<feature type="transmembrane region" description="Helical" evidence="6">
    <location>
        <begin position="315"/>
        <end position="341"/>
    </location>
</feature>
<evidence type="ECO:0000313" key="9">
    <source>
        <dbReference type="Proteomes" id="UP001519307"/>
    </source>
</evidence>
<dbReference type="PANTHER" id="PTHR23508:SF10">
    <property type="entry name" value="CARBOXYLIC ACID TRANSPORTER PROTEIN HOMOLOG"/>
    <property type="match status" value="1"/>
</dbReference>
<evidence type="ECO:0000313" key="8">
    <source>
        <dbReference type="EMBL" id="MBP2031347.1"/>
    </source>
</evidence>
<feature type="transmembrane region" description="Helical" evidence="6">
    <location>
        <begin position="169"/>
        <end position="186"/>
    </location>
</feature>
<keyword evidence="3 6" id="KW-0812">Transmembrane</keyword>
<feature type="transmembrane region" description="Helical" evidence="6">
    <location>
        <begin position="142"/>
        <end position="163"/>
    </location>
</feature>
<dbReference type="RefSeq" id="WP_245331402.1">
    <property type="nucleotide sequence ID" value="NZ_JAGGLM010000001.1"/>
</dbReference>
<feature type="transmembrane region" description="Helical" evidence="6">
    <location>
        <begin position="108"/>
        <end position="130"/>
    </location>
</feature>